<evidence type="ECO:0000313" key="2">
    <source>
        <dbReference type="Proteomes" id="UP000807469"/>
    </source>
</evidence>
<gene>
    <name evidence="1" type="ORF">BDN70DRAFT_684630</name>
</gene>
<comment type="caution">
    <text evidence="1">The sequence shown here is derived from an EMBL/GenBank/DDBJ whole genome shotgun (WGS) entry which is preliminary data.</text>
</comment>
<sequence length="214" mass="24638">MSIPVPLEILAQIIDTVAEEDPQFVAIKTCSLVCFEFVHLCRKHIFASIFLCNAPQLQRLLSTTPEIANHIRSLEYCILVEDLANASLFETFTKITRLKSLTLEFNYTDENHHFLPWNDNPLRPAILHLMHLPTLNHLKLENINSFLLSDLMLCTNLDWLDLAELNKFENDNDLVLKPSTSPPLQLSELTVRGWYSSPIHEVMRSSKPKPICRF</sequence>
<proteinExistence type="predicted"/>
<evidence type="ECO:0008006" key="3">
    <source>
        <dbReference type="Google" id="ProtNLM"/>
    </source>
</evidence>
<protein>
    <recommendedName>
        <fullName evidence="3">F-box domain-containing protein</fullName>
    </recommendedName>
</protein>
<organism evidence="1 2">
    <name type="scientific">Pholiota conissans</name>
    <dbReference type="NCBI Taxonomy" id="109636"/>
    <lineage>
        <taxon>Eukaryota</taxon>
        <taxon>Fungi</taxon>
        <taxon>Dikarya</taxon>
        <taxon>Basidiomycota</taxon>
        <taxon>Agaricomycotina</taxon>
        <taxon>Agaricomycetes</taxon>
        <taxon>Agaricomycetidae</taxon>
        <taxon>Agaricales</taxon>
        <taxon>Agaricineae</taxon>
        <taxon>Strophariaceae</taxon>
        <taxon>Pholiota</taxon>
    </lineage>
</organism>
<dbReference type="OrthoDB" id="2745898at2759"/>
<name>A0A9P5Z3R9_9AGAR</name>
<dbReference type="Proteomes" id="UP000807469">
    <property type="component" value="Unassembled WGS sequence"/>
</dbReference>
<keyword evidence="2" id="KW-1185">Reference proteome</keyword>
<dbReference type="AlphaFoldDB" id="A0A9P5Z3R9"/>
<reference evidence="1" key="1">
    <citation type="submission" date="2020-11" db="EMBL/GenBank/DDBJ databases">
        <authorList>
            <consortium name="DOE Joint Genome Institute"/>
            <person name="Ahrendt S."/>
            <person name="Riley R."/>
            <person name="Andreopoulos W."/>
            <person name="Labutti K."/>
            <person name="Pangilinan J."/>
            <person name="Ruiz-Duenas F.J."/>
            <person name="Barrasa J.M."/>
            <person name="Sanchez-Garcia M."/>
            <person name="Camarero S."/>
            <person name="Miyauchi S."/>
            <person name="Serrano A."/>
            <person name="Linde D."/>
            <person name="Babiker R."/>
            <person name="Drula E."/>
            <person name="Ayuso-Fernandez I."/>
            <person name="Pacheco R."/>
            <person name="Padilla G."/>
            <person name="Ferreira P."/>
            <person name="Barriuso J."/>
            <person name="Kellner H."/>
            <person name="Castanera R."/>
            <person name="Alfaro M."/>
            <person name="Ramirez L."/>
            <person name="Pisabarro A.G."/>
            <person name="Kuo A."/>
            <person name="Tritt A."/>
            <person name="Lipzen A."/>
            <person name="He G."/>
            <person name="Yan M."/>
            <person name="Ng V."/>
            <person name="Cullen D."/>
            <person name="Martin F."/>
            <person name="Rosso M.-N."/>
            <person name="Henrissat B."/>
            <person name="Hibbett D."/>
            <person name="Martinez A.T."/>
            <person name="Grigoriev I.V."/>
        </authorList>
    </citation>
    <scope>NUCLEOTIDE SEQUENCE</scope>
    <source>
        <strain evidence="1">CIRM-BRFM 674</strain>
    </source>
</reference>
<accession>A0A9P5Z3R9</accession>
<dbReference type="EMBL" id="MU155210">
    <property type="protein sequence ID" value="KAF9479549.1"/>
    <property type="molecule type" value="Genomic_DNA"/>
</dbReference>
<evidence type="ECO:0000313" key="1">
    <source>
        <dbReference type="EMBL" id="KAF9479549.1"/>
    </source>
</evidence>